<organism evidence="2 3">
    <name type="scientific">Streptomyces ruber</name>
    <dbReference type="NCBI Taxonomy" id="83378"/>
    <lineage>
        <taxon>Bacteria</taxon>
        <taxon>Bacillati</taxon>
        <taxon>Actinomycetota</taxon>
        <taxon>Actinomycetes</taxon>
        <taxon>Kitasatosporales</taxon>
        <taxon>Streptomycetaceae</taxon>
        <taxon>Streptomyces</taxon>
    </lineage>
</organism>
<evidence type="ECO:0000256" key="1">
    <source>
        <dbReference type="SAM" id="MobiDB-lite"/>
    </source>
</evidence>
<name>A0A918BLP9_9ACTN</name>
<dbReference type="Proteomes" id="UP000620156">
    <property type="component" value="Unassembled WGS sequence"/>
</dbReference>
<accession>A0A918BLP9</accession>
<gene>
    <name evidence="2" type="ORF">GCM10010145_53930</name>
</gene>
<evidence type="ECO:0000313" key="2">
    <source>
        <dbReference type="EMBL" id="GGQ77410.1"/>
    </source>
</evidence>
<evidence type="ECO:0000313" key="3">
    <source>
        <dbReference type="Proteomes" id="UP000620156"/>
    </source>
</evidence>
<reference evidence="2" key="2">
    <citation type="submission" date="2020-09" db="EMBL/GenBank/DDBJ databases">
        <authorList>
            <person name="Sun Q."/>
            <person name="Ohkuma M."/>
        </authorList>
    </citation>
    <scope>NUCLEOTIDE SEQUENCE</scope>
    <source>
        <strain evidence="2">JCM 3131</strain>
    </source>
</reference>
<dbReference type="AlphaFoldDB" id="A0A918BLP9"/>
<feature type="compositionally biased region" description="Basic and acidic residues" evidence="1">
    <location>
        <begin position="16"/>
        <end position="34"/>
    </location>
</feature>
<feature type="region of interest" description="Disordered" evidence="1">
    <location>
        <begin position="1"/>
        <end position="59"/>
    </location>
</feature>
<reference evidence="2" key="1">
    <citation type="journal article" date="2014" name="Int. J. Syst. Evol. Microbiol.">
        <title>Complete genome sequence of Corynebacterium casei LMG S-19264T (=DSM 44701T), isolated from a smear-ripened cheese.</title>
        <authorList>
            <consortium name="US DOE Joint Genome Institute (JGI-PGF)"/>
            <person name="Walter F."/>
            <person name="Albersmeier A."/>
            <person name="Kalinowski J."/>
            <person name="Ruckert C."/>
        </authorList>
    </citation>
    <scope>NUCLEOTIDE SEQUENCE</scope>
    <source>
        <strain evidence="2">JCM 3131</strain>
    </source>
</reference>
<proteinExistence type="predicted"/>
<comment type="caution">
    <text evidence="2">The sequence shown here is derived from an EMBL/GenBank/DDBJ whole genome shotgun (WGS) entry which is preliminary data.</text>
</comment>
<sequence length="116" mass="12916">MAGAARGGHAESGAGVDDRVQLRGGRRPTDAPELRRRRRRVDMTVGRAPVAGRPDPYPDPYPYPYPYSYPYPYPYPNSVHAGALRRARAFLRRPVRGPRDHGSRQPAHARVGFPAT</sequence>
<feature type="region of interest" description="Disordered" evidence="1">
    <location>
        <begin position="95"/>
        <end position="116"/>
    </location>
</feature>
<protein>
    <submittedName>
        <fullName evidence="2">Uncharacterized protein</fullName>
    </submittedName>
</protein>
<keyword evidence="3" id="KW-1185">Reference proteome</keyword>
<dbReference type="EMBL" id="BMQK01000015">
    <property type="protein sequence ID" value="GGQ77410.1"/>
    <property type="molecule type" value="Genomic_DNA"/>
</dbReference>